<feature type="region of interest" description="Disordered" evidence="1">
    <location>
        <begin position="116"/>
        <end position="135"/>
    </location>
</feature>
<evidence type="ECO:0000256" key="1">
    <source>
        <dbReference type="SAM" id="MobiDB-lite"/>
    </source>
</evidence>
<organism evidence="2 3">
    <name type="scientific">Candidatus Nitrospira nitrificans</name>
    <dbReference type="NCBI Taxonomy" id="1742973"/>
    <lineage>
        <taxon>Bacteria</taxon>
        <taxon>Pseudomonadati</taxon>
        <taxon>Nitrospirota</taxon>
        <taxon>Nitrospiria</taxon>
        <taxon>Nitrospirales</taxon>
        <taxon>Nitrospiraceae</taxon>
        <taxon>Nitrospira</taxon>
    </lineage>
</organism>
<protein>
    <recommendedName>
        <fullName evidence="4">General stress protein 17M-like domain-containing protein</fullName>
    </recommendedName>
</protein>
<dbReference type="STRING" id="1742973.COMA2_80102"/>
<name>A0A0S4LUG1_9BACT</name>
<gene>
    <name evidence="2" type="ORF">COMA2_80102</name>
</gene>
<evidence type="ECO:0000313" key="2">
    <source>
        <dbReference type="EMBL" id="CUS39652.1"/>
    </source>
</evidence>
<keyword evidence="3" id="KW-1185">Reference proteome</keyword>
<dbReference type="AlphaFoldDB" id="A0A0S4LUG1"/>
<reference evidence="3" key="1">
    <citation type="submission" date="2015-10" db="EMBL/GenBank/DDBJ databases">
        <authorList>
            <person name="Luecker S."/>
            <person name="Luecker S."/>
        </authorList>
    </citation>
    <scope>NUCLEOTIDE SEQUENCE [LARGE SCALE GENOMIC DNA]</scope>
</reference>
<dbReference type="EMBL" id="CZPZ01000035">
    <property type="protein sequence ID" value="CUS39652.1"/>
    <property type="molecule type" value="Genomic_DNA"/>
</dbReference>
<accession>A0A0S4LUG1</accession>
<dbReference type="Proteomes" id="UP000198736">
    <property type="component" value="Unassembled WGS sequence"/>
</dbReference>
<dbReference type="RefSeq" id="WP_090901934.1">
    <property type="nucleotide sequence ID" value="NZ_CZPZ01000035.1"/>
</dbReference>
<evidence type="ECO:0008006" key="4">
    <source>
        <dbReference type="Google" id="ProtNLM"/>
    </source>
</evidence>
<sequence length="162" mass="17331">MASTVIGLFDGPTQAEKARSEIMALQIPGLDIQVFDQAGFQLTGGTDTSTKGFWESLSQTLGFGPSNQAMYQEGVRRGGTVVSVRADDSQVDEIADRLDRCGAVDIEQRAAEWSASGWTTGKAPTGVSPTQAGLANLPADVGKREIKRGKVSLYRHVSDEQR</sequence>
<proteinExistence type="predicted"/>
<evidence type="ECO:0000313" key="3">
    <source>
        <dbReference type="Proteomes" id="UP000198736"/>
    </source>
</evidence>
<dbReference type="OrthoDB" id="581516at2"/>